<accession>A0A1Y1WGI1</accession>
<keyword evidence="1" id="KW-1133">Transmembrane helix</keyword>
<keyword evidence="3" id="KW-1185">Reference proteome</keyword>
<dbReference type="Proteomes" id="UP000193922">
    <property type="component" value="Unassembled WGS sequence"/>
</dbReference>
<feature type="transmembrane region" description="Helical" evidence="1">
    <location>
        <begin position="6"/>
        <end position="22"/>
    </location>
</feature>
<evidence type="ECO:0000256" key="1">
    <source>
        <dbReference type="SAM" id="Phobius"/>
    </source>
</evidence>
<dbReference type="GeneID" id="63808741"/>
<dbReference type="AlphaFoldDB" id="A0A1Y1WGI1"/>
<dbReference type="EMBL" id="MCFD01000002">
    <property type="protein sequence ID" value="ORX72643.1"/>
    <property type="molecule type" value="Genomic_DNA"/>
</dbReference>
<reference evidence="2 3" key="1">
    <citation type="submission" date="2016-07" db="EMBL/GenBank/DDBJ databases">
        <title>Pervasive Adenine N6-methylation of Active Genes in Fungi.</title>
        <authorList>
            <consortium name="DOE Joint Genome Institute"/>
            <person name="Mondo S.J."/>
            <person name="Dannebaum R.O."/>
            <person name="Kuo R.C."/>
            <person name="Labutti K."/>
            <person name="Haridas S."/>
            <person name="Kuo A."/>
            <person name="Salamov A."/>
            <person name="Ahrendt S.R."/>
            <person name="Lipzen A."/>
            <person name="Sullivan W."/>
            <person name="Andreopoulos W.B."/>
            <person name="Clum A."/>
            <person name="Lindquist E."/>
            <person name="Daum C."/>
            <person name="Ramamoorthy G.K."/>
            <person name="Gryganskyi A."/>
            <person name="Culley D."/>
            <person name="Magnuson J.K."/>
            <person name="James T.Y."/>
            <person name="O'Malley M.A."/>
            <person name="Stajich J.E."/>
            <person name="Spatafora J.W."/>
            <person name="Visel A."/>
            <person name="Grigoriev I.V."/>
        </authorList>
    </citation>
    <scope>NUCLEOTIDE SEQUENCE [LARGE SCALE GENOMIC DNA]</scope>
    <source>
        <strain evidence="2 3">ATCC 12442</strain>
    </source>
</reference>
<gene>
    <name evidence="2" type="ORF">DL89DRAFT_80626</name>
</gene>
<protein>
    <submittedName>
        <fullName evidence="2">Uncharacterized protein</fullName>
    </submittedName>
</protein>
<organism evidence="2 3">
    <name type="scientific">Linderina pennispora</name>
    <dbReference type="NCBI Taxonomy" id="61395"/>
    <lineage>
        <taxon>Eukaryota</taxon>
        <taxon>Fungi</taxon>
        <taxon>Fungi incertae sedis</taxon>
        <taxon>Zoopagomycota</taxon>
        <taxon>Kickxellomycotina</taxon>
        <taxon>Kickxellomycetes</taxon>
        <taxon>Kickxellales</taxon>
        <taxon>Kickxellaceae</taxon>
        <taxon>Linderina</taxon>
    </lineage>
</organism>
<keyword evidence="1" id="KW-0812">Transmembrane</keyword>
<proteinExistence type="predicted"/>
<name>A0A1Y1WGI1_9FUNG</name>
<sequence>MACCSFRLVGFHFILFHFIHFLKRIKRISFRDKVYLHTMLASAEAAPVSQEHSQDADEMDCVPTFSDKTPWKSFIIILDHPYDYCKLD</sequence>
<comment type="caution">
    <text evidence="2">The sequence shown here is derived from an EMBL/GenBank/DDBJ whole genome shotgun (WGS) entry which is preliminary data.</text>
</comment>
<dbReference type="RefSeq" id="XP_040745983.1">
    <property type="nucleotide sequence ID" value="XM_040892093.1"/>
</dbReference>
<evidence type="ECO:0000313" key="2">
    <source>
        <dbReference type="EMBL" id="ORX72643.1"/>
    </source>
</evidence>
<keyword evidence="1" id="KW-0472">Membrane</keyword>
<evidence type="ECO:0000313" key="3">
    <source>
        <dbReference type="Proteomes" id="UP000193922"/>
    </source>
</evidence>